<evidence type="ECO:0000313" key="3">
    <source>
        <dbReference type="EMBL" id="POY76219.1"/>
    </source>
</evidence>
<evidence type="ECO:0000313" key="4">
    <source>
        <dbReference type="Proteomes" id="UP000237144"/>
    </source>
</evidence>
<dbReference type="PANTHER" id="PTHR38643">
    <property type="entry name" value="PURINE NUCLEOSIDE PERMEASE C285.05-RELATED"/>
    <property type="match status" value="1"/>
</dbReference>
<dbReference type="STRING" id="741276.A0A2S5BHG2"/>
<evidence type="ECO:0008006" key="5">
    <source>
        <dbReference type="Google" id="ProtNLM"/>
    </source>
</evidence>
<gene>
    <name evidence="3" type="ORF">BMF94_0414</name>
</gene>
<dbReference type="Proteomes" id="UP000237144">
    <property type="component" value="Unassembled WGS sequence"/>
</dbReference>
<dbReference type="GO" id="GO:0055085">
    <property type="term" value="P:transmembrane transport"/>
    <property type="evidence" value="ECO:0007669"/>
    <property type="project" value="InterPro"/>
</dbReference>
<dbReference type="InterPro" id="IPR009486">
    <property type="entry name" value="Pur_nuclsid_perm"/>
</dbReference>
<dbReference type="PIRSF" id="PIRSF013171">
    <property type="entry name" value="Pur_nuclsid_perm"/>
    <property type="match status" value="1"/>
</dbReference>
<keyword evidence="1" id="KW-0813">Transport</keyword>
<dbReference type="GO" id="GO:0005783">
    <property type="term" value="C:endoplasmic reticulum"/>
    <property type="evidence" value="ECO:0007669"/>
    <property type="project" value="TreeGrafter"/>
</dbReference>
<organism evidence="3 4">
    <name type="scientific">Rhodotorula taiwanensis</name>
    <dbReference type="NCBI Taxonomy" id="741276"/>
    <lineage>
        <taxon>Eukaryota</taxon>
        <taxon>Fungi</taxon>
        <taxon>Dikarya</taxon>
        <taxon>Basidiomycota</taxon>
        <taxon>Pucciniomycotina</taxon>
        <taxon>Microbotryomycetes</taxon>
        <taxon>Sporidiobolales</taxon>
        <taxon>Sporidiobolaceae</taxon>
        <taxon>Rhodotorula</taxon>
    </lineage>
</organism>
<comment type="function">
    <text evidence="1">Nucleoside permease that transports adenosine and guanosine.</text>
</comment>
<feature type="signal peptide" evidence="2">
    <location>
        <begin position="1"/>
        <end position="19"/>
    </location>
</feature>
<proteinExistence type="inferred from homology"/>
<keyword evidence="4" id="KW-1185">Reference proteome</keyword>
<reference evidence="3 4" key="1">
    <citation type="journal article" date="2018" name="Front. Microbiol.">
        <title>Prospects for Fungal Bioremediation of Acidic Radioactive Waste Sites: Characterization and Genome Sequence of Rhodotorula taiwanensis MD1149.</title>
        <authorList>
            <person name="Tkavc R."/>
            <person name="Matrosova V.Y."/>
            <person name="Grichenko O.E."/>
            <person name="Gostincar C."/>
            <person name="Volpe R.P."/>
            <person name="Klimenkova P."/>
            <person name="Gaidamakova E.K."/>
            <person name="Zhou C.E."/>
            <person name="Stewart B.J."/>
            <person name="Lyman M.G."/>
            <person name="Malfatti S.A."/>
            <person name="Rubinfeld B."/>
            <person name="Courtot M."/>
            <person name="Singh J."/>
            <person name="Dalgard C.L."/>
            <person name="Hamilton T."/>
            <person name="Frey K.G."/>
            <person name="Gunde-Cimerman N."/>
            <person name="Dugan L."/>
            <person name="Daly M.J."/>
        </authorList>
    </citation>
    <scope>NUCLEOTIDE SEQUENCE [LARGE SCALE GENOMIC DNA]</scope>
    <source>
        <strain evidence="3 4">MD1149</strain>
    </source>
</reference>
<dbReference type="PANTHER" id="PTHR38643:SF1">
    <property type="entry name" value="PURINE NUCLEOSIDE PERMEASE C285.05-RELATED"/>
    <property type="match status" value="1"/>
</dbReference>
<evidence type="ECO:0000256" key="1">
    <source>
        <dbReference type="PIRNR" id="PIRNR013171"/>
    </source>
</evidence>
<name>A0A2S5BHG2_9BASI</name>
<evidence type="ECO:0000256" key="2">
    <source>
        <dbReference type="SAM" id="SignalP"/>
    </source>
</evidence>
<comment type="similarity">
    <text evidence="1">Belongs to the NUP family.</text>
</comment>
<sequence>MLSALKAVAALAIAGSVIAAPALAAPAKRSLTVDGTVVKPKVMIISMFSPERNVWLEPMQLNVDYPLVGGSPLFPNISCEAKREVCIVTTGEAEINAAATISALTLSRTFDLTTTFFLVAGIAGVNPHMGTLGSAVWARFSVQSGLAYELDARQIPANWTTGYWALGTKAPGQLPAVSDLYGTEVFELNTNLLARAVNLTSGLKLNDSSVAQEYRKYFDFAPANQPPTVTQGDALCSDAYFAGNLLAETWGNYTELMTKGEGKYATTAQEDNATLEAMVRASKAGLVDYSRIMLLRTASDFDRAPNATVSAYGAFEAEQGGFGPAIQNILITGRPVVEDILKNWDSVYANGIAPQAGLNGSYYGDDLGTIRKGSAQARRYRRSLAAAAAAGSA</sequence>
<protein>
    <recommendedName>
        <fullName evidence="5">Purine nucleoside permease</fullName>
    </recommendedName>
</protein>
<comment type="caution">
    <text evidence="3">The sequence shown here is derived from an EMBL/GenBank/DDBJ whole genome shotgun (WGS) entry which is preliminary data.</text>
</comment>
<accession>A0A2S5BHG2</accession>
<dbReference type="AlphaFoldDB" id="A0A2S5BHG2"/>
<dbReference type="EMBL" id="PJQD01000005">
    <property type="protein sequence ID" value="POY76219.1"/>
    <property type="molecule type" value="Genomic_DNA"/>
</dbReference>
<feature type="chain" id="PRO_5015738960" description="Purine nucleoside permease" evidence="2">
    <location>
        <begin position="20"/>
        <end position="393"/>
    </location>
</feature>
<dbReference type="OrthoDB" id="2331083at2759"/>
<keyword evidence="2" id="KW-0732">Signal</keyword>
<dbReference type="Pfam" id="PF06516">
    <property type="entry name" value="NUP"/>
    <property type="match status" value="1"/>
</dbReference>